<sequence length="204" mass="24009">MTNGGITIEYGFQIEGILSSDNIWTFNFHDPVFDCQENQNMITFYTGEERTTFFFCHKQLLSHHSSYLNLELKENDMMEISDYFIDCFDYLLQIGHGVRGIGGVHKTYETLEFALEYKLPNVIQLIDQTARINSWRLENLVSEAIYYGLKHRLAEFLREQRTAEELVEVLKKMDLETMSGEIMKKCVKRFLELEIMEEEPSVFV</sequence>
<dbReference type="Proteomes" id="UP000095282">
    <property type="component" value="Unplaced"/>
</dbReference>
<reference evidence="2" key="1">
    <citation type="submission" date="2016-11" db="UniProtKB">
        <authorList>
            <consortium name="WormBaseParasite"/>
        </authorList>
    </citation>
    <scope>IDENTIFICATION</scope>
</reference>
<proteinExistence type="predicted"/>
<organism evidence="1 2">
    <name type="scientific">Caenorhabditis tropicalis</name>
    <dbReference type="NCBI Taxonomy" id="1561998"/>
    <lineage>
        <taxon>Eukaryota</taxon>
        <taxon>Metazoa</taxon>
        <taxon>Ecdysozoa</taxon>
        <taxon>Nematoda</taxon>
        <taxon>Chromadorea</taxon>
        <taxon>Rhabditida</taxon>
        <taxon>Rhabditina</taxon>
        <taxon>Rhabditomorpha</taxon>
        <taxon>Rhabditoidea</taxon>
        <taxon>Rhabditidae</taxon>
        <taxon>Peloderinae</taxon>
        <taxon>Caenorhabditis</taxon>
    </lineage>
</organism>
<name>A0A1I7UKS4_9PELO</name>
<keyword evidence="1" id="KW-1185">Reference proteome</keyword>
<accession>A0A1I7UKS4</accession>
<evidence type="ECO:0000313" key="1">
    <source>
        <dbReference type="Proteomes" id="UP000095282"/>
    </source>
</evidence>
<evidence type="ECO:0000313" key="2">
    <source>
        <dbReference type="WBParaSite" id="Csp11.Scaffold630.g16950.t3"/>
    </source>
</evidence>
<dbReference type="WBParaSite" id="Csp11.Scaffold630.g16950.t3">
    <property type="protein sequence ID" value="Csp11.Scaffold630.g16950.t3"/>
    <property type="gene ID" value="Csp11.Scaffold630.g16950"/>
</dbReference>
<dbReference type="AlphaFoldDB" id="A0A1I7UKS4"/>
<protein>
    <submittedName>
        <fullName evidence="2">BTB domain-containing protein</fullName>
    </submittedName>
</protein>